<dbReference type="AlphaFoldDB" id="A0ABD0LXW7"/>
<evidence type="ECO:0008006" key="10">
    <source>
        <dbReference type="Google" id="ProtNLM"/>
    </source>
</evidence>
<keyword evidence="2" id="KW-0238">DNA-binding</keyword>
<evidence type="ECO:0000256" key="3">
    <source>
        <dbReference type="ARBA" id="ARBA00023163"/>
    </source>
</evidence>
<dbReference type="InterPro" id="IPR041499">
    <property type="entry name" value="Tfc1/Sfc1_N"/>
</dbReference>
<evidence type="ECO:0000256" key="1">
    <source>
        <dbReference type="ARBA" id="ARBA00004123"/>
    </source>
</evidence>
<comment type="caution">
    <text evidence="8">The sequence shown here is derived from an EMBL/GenBank/DDBJ whole genome shotgun (WGS) entry which is preliminary data.</text>
</comment>
<reference evidence="8 9" key="1">
    <citation type="journal article" date="2023" name="Sci. Data">
        <title>Genome assembly of the Korean intertidal mud-creeper Batillaria attramentaria.</title>
        <authorList>
            <person name="Patra A.K."/>
            <person name="Ho P.T."/>
            <person name="Jun S."/>
            <person name="Lee S.J."/>
            <person name="Kim Y."/>
            <person name="Won Y.J."/>
        </authorList>
    </citation>
    <scope>NUCLEOTIDE SEQUENCE [LARGE SCALE GENOMIC DNA]</scope>
    <source>
        <strain evidence="8">Wonlab-2016</strain>
    </source>
</reference>
<evidence type="ECO:0000256" key="2">
    <source>
        <dbReference type="ARBA" id="ARBA00023125"/>
    </source>
</evidence>
<dbReference type="EMBL" id="JACVVK020000015">
    <property type="protein sequence ID" value="KAK7504370.1"/>
    <property type="molecule type" value="Genomic_DNA"/>
</dbReference>
<dbReference type="InterPro" id="IPR042536">
    <property type="entry name" value="TFIIIC_tauA_Sfc1"/>
</dbReference>
<dbReference type="Pfam" id="PF09734">
    <property type="entry name" value="Tau95"/>
    <property type="match status" value="1"/>
</dbReference>
<dbReference type="InterPro" id="IPR019136">
    <property type="entry name" value="TF_IIIC_su-5_HTH"/>
</dbReference>
<evidence type="ECO:0000259" key="7">
    <source>
        <dbReference type="Pfam" id="PF17682"/>
    </source>
</evidence>
<evidence type="ECO:0000313" key="8">
    <source>
        <dbReference type="EMBL" id="KAK7504370.1"/>
    </source>
</evidence>
<dbReference type="GO" id="GO:0005634">
    <property type="term" value="C:nucleus"/>
    <property type="evidence" value="ECO:0007669"/>
    <property type="project" value="UniProtKB-SubCell"/>
</dbReference>
<dbReference type="GO" id="GO:0003677">
    <property type="term" value="F:DNA binding"/>
    <property type="evidence" value="ECO:0007669"/>
    <property type="project" value="UniProtKB-KW"/>
</dbReference>
<dbReference type="Pfam" id="PF17682">
    <property type="entry name" value="Tau95_N"/>
    <property type="match status" value="1"/>
</dbReference>
<accession>A0ABD0LXW7</accession>
<keyword evidence="9" id="KW-1185">Reference proteome</keyword>
<evidence type="ECO:0000256" key="5">
    <source>
        <dbReference type="SAM" id="MobiDB-lite"/>
    </source>
</evidence>
<protein>
    <recommendedName>
        <fullName evidence="10">General transcription factor 3C polypeptide 5</fullName>
    </recommendedName>
</protein>
<evidence type="ECO:0000256" key="4">
    <source>
        <dbReference type="ARBA" id="ARBA00023242"/>
    </source>
</evidence>
<sequence>MASSSHDSDGETSVWYKADELMDVSVKRSSKPLVAIDYPGIVENTEKALHTLGGLSAMSKSLYVDKTKLALYFRPEDPYCRPVYGNKVETNNLLMRVRRRRRPVSAASSDAAVSCSDKGDSVIDDSDAYEYKVEILGVISTTHKFTGMCDFQYLPTVRSSDGSHESILSKIQANAFVFRKDFLSRDVPAFIPPVIFSRVNIPQDYGFRSDRSTAAAEDDQSRDQPQNVIGTSRKSREIDTQLVSFTSKEVPEHPLPHALEVADKFKETGLLEEVKKLFEIRPIWSKAAMRYHLRDHAGADSRLKFILPVVAYFFLSGPWRALWVKYGYDPRKDPSAKKYQIFDFRMRHRGLGPVERNIPEAKRGLEMRFLKPSLPTMPMAKIHEINMGLFQKEGEGGDKDKQPKLSDFEFHPAVLPPNRQVYYQLCDIYDQEIQALVAKNDGKEGTVCDEKNGWCVKNMSELCRQIIVDHVEKLDPRLPNKGYKYDQHQRKRAKVMQANMDE</sequence>
<feature type="domain" description="Transcription factor IIIC subunit 5 HTH" evidence="6">
    <location>
        <begin position="190"/>
        <end position="345"/>
    </location>
</feature>
<proteinExistence type="predicted"/>
<name>A0ABD0LXW7_9CAEN</name>
<feature type="compositionally biased region" description="Polar residues" evidence="5">
    <location>
        <begin position="223"/>
        <end position="232"/>
    </location>
</feature>
<evidence type="ECO:0000259" key="6">
    <source>
        <dbReference type="Pfam" id="PF09734"/>
    </source>
</evidence>
<feature type="domain" description="Transcription factor IIIC subunit Tfc1/Sfc1 triple barrel" evidence="7">
    <location>
        <begin position="34"/>
        <end position="154"/>
    </location>
</feature>
<organism evidence="8 9">
    <name type="scientific">Batillaria attramentaria</name>
    <dbReference type="NCBI Taxonomy" id="370345"/>
    <lineage>
        <taxon>Eukaryota</taxon>
        <taxon>Metazoa</taxon>
        <taxon>Spiralia</taxon>
        <taxon>Lophotrochozoa</taxon>
        <taxon>Mollusca</taxon>
        <taxon>Gastropoda</taxon>
        <taxon>Caenogastropoda</taxon>
        <taxon>Sorbeoconcha</taxon>
        <taxon>Cerithioidea</taxon>
        <taxon>Batillariidae</taxon>
        <taxon>Batillaria</taxon>
    </lineage>
</organism>
<dbReference type="InterPro" id="IPR040454">
    <property type="entry name" value="TF_IIIC_Tfc1/Sfc1"/>
</dbReference>
<dbReference type="Proteomes" id="UP001519460">
    <property type="component" value="Unassembled WGS sequence"/>
</dbReference>
<feature type="non-terminal residue" evidence="8">
    <location>
        <position position="502"/>
    </location>
</feature>
<dbReference type="Gene3D" id="3.30.200.160">
    <property type="entry name" value="TFIIIC, subcomplex tauA, subunit Sfc1, barrel domain"/>
    <property type="match status" value="1"/>
</dbReference>
<feature type="region of interest" description="Disordered" evidence="5">
    <location>
        <begin position="210"/>
        <end position="233"/>
    </location>
</feature>
<keyword evidence="4" id="KW-0539">Nucleus</keyword>
<dbReference type="FunFam" id="3.30.200.160:FF:000002">
    <property type="entry name" value="Transcription factor IIIC, subunit 5"/>
    <property type="match status" value="1"/>
</dbReference>
<dbReference type="PANTHER" id="PTHR13230">
    <property type="entry name" value="GENERAL TRANSCRIPTION FACTOR IIIC, POLYPEPTIDE 5"/>
    <property type="match status" value="1"/>
</dbReference>
<evidence type="ECO:0000313" key="9">
    <source>
        <dbReference type="Proteomes" id="UP001519460"/>
    </source>
</evidence>
<dbReference type="PANTHER" id="PTHR13230:SF5">
    <property type="entry name" value="GENERAL TRANSCRIPTION FACTOR 3C POLYPEPTIDE 5"/>
    <property type="match status" value="1"/>
</dbReference>
<comment type="subcellular location">
    <subcellularLocation>
        <location evidence="1">Nucleus</location>
    </subcellularLocation>
</comment>
<keyword evidence="3" id="KW-0804">Transcription</keyword>
<gene>
    <name evidence="8" type="ORF">BaRGS_00004236</name>
</gene>